<dbReference type="EMBL" id="QEWP01000005">
    <property type="protein sequence ID" value="PWD99949.1"/>
    <property type="molecule type" value="Genomic_DNA"/>
</dbReference>
<keyword evidence="2" id="KW-1185">Reference proteome</keyword>
<proteinExistence type="predicted"/>
<gene>
    <name evidence="1" type="ORF">DDZ16_08670</name>
</gene>
<sequence length="62" mass="7354">MFDRETPLKMSEKQKTCKSVNVKNQISLKNSSFFDQLFLVPYRTNSRETIFVFEKFAVSLQK</sequence>
<evidence type="ECO:0000313" key="2">
    <source>
        <dbReference type="Proteomes" id="UP000244956"/>
    </source>
</evidence>
<organism evidence="1 2">
    <name type="scientific">Marinilabilia rubra</name>
    <dbReference type="NCBI Taxonomy" id="2162893"/>
    <lineage>
        <taxon>Bacteria</taxon>
        <taxon>Pseudomonadati</taxon>
        <taxon>Bacteroidota</taxon>
        <taxon>Bacteroidia</taxon>
        <taxon>Marinilabiliales</taxon>
        <taxon>Marinilabiliaceae</taxon>
        <taxon>Marinilabilia</taxon>
    </lineage>
</organism>
<dbReference type="AlphaFoldDB" id="A0A2U2BA50"/>
<name>A0A2U2BA50_9BACT</name>
<protein>
    <submittedName>
        <fullName evidence="1">Uncharacterized protein</fullName>
    </submittedName>
</protein>
<accession>A0A2U2BA50</accession>
<comment type="caution">
    <text evidence="1">The sequence shown here is derived from an EMBL/GenBank/DDBJ whole genome shotgun (WGS) entry which is preliminary data.</text>
</comment>
<evidence type="ECO:0000313" key="1">
    <source>
        <dbReference type="EMBL" id="PWD99949.1"/>
    </source>
</evidence>
<dbReference type="Proteomes" id="UP000244956">
    <property type="component" value="Unassembled WGS sequence"/>
</dbReference>
<reference evidence="1 2" key="1">
    <citation type="submission" date="2018-05" db="EMBL/GenBank/DDBJ databases">
        <title>Marinilabilia rubrum sp. nov., isolated from saltern sediment.</title>
        <authorList>
            <person name="Zhang R."/>
        </authorList>
    </citation>
    <scope>NUCLEOTIDE SEQUENCE [LARGE SCALE GENOMIC DNA]</scope>
    <source>
        <strain evidence="1 2">WTE16</strain>
    </source>
</reference>